<dbReference type="InterPro" id="IPR038765">
    <property type="entry name" value="Papain-like_cys_pep_sf"/>
</dbReference>
<dbReference type="EMBL" id="JBAMMX010000019">
    <property type="protein sequence ID" value="KAK6922313.1"/>
    <property type="molecule type" value="Genomic_DNA"/>
</dbReference>
<feature type="domain" description="Cathepsin propeptide inhibitor" evidence="3">
    <location>
        <begin position="40"/>
        <end position="95"/>
    </location>
</feature>
<reference evidence="4 5" key="1">
    <citation type="submission" date="2023-12" db="EMBL/GenBank/DDBJ databases">
        <title>A high-quality genome assembly for Dillenia turbinata (Dilleniales).</title>
        <authorList>
            <person name="Chanderbali A."/>
        </authorList>
    </citation>
    <scope>NUCLEOTIDE SEQUENCE [LARGE SCALE GENOMIC DNA]</scope>
    <source>
        <strain evidence="4">LSX21</strain>
        <tissue evidence="4">Leaf</tissue>
    </source>
</reference>
<gene>
    <name evidence="4" type="ORF">RJ641_012820</name>
</gene>
<dbReference type="InterPro" id="IPR013201">
    <property type="entry name" value="Prot_inhib_I29"/>
</dbReference>
<keyword evidence="5" id="KW-1185">Reference proteome</keyword>
<comment type="caution">
    <text evidence="4">The sequence shown here is derived from an EMBL/GenBank/DDBJ whole genome shotgun (WGS) entry which is preliminary data.</text>
</comment>
<dbReference type="SUPFAM" id="SSF54001">
    <property type="entry name" value="Cysteine proteinases"/>
    <property type="match status" value="1"/>
</dbReference>
<accession>A0AAN8USF0</accession>
<dbReference type="Proteomes" id="UP001370490">
    <property type="component" value="Unassembled WGS sequence"/>
</dbReference>
<protein>
    <submittedName>
        <fullName evidence="4">Cathepsin propeptide inhibitor domain (I29)</fullName>
    </submittedName>
</protein>
<dbReference type="AlphaFoldDB" id="A0AAN8USF0"/>
<feature type="signal peptide" evidence="2">
    <location>
        <begin position="1"/>
        <end position="22"/>
    </location>
</feature>
<evidence type="ECO:0000256" key="1">
    <source>
        <dbReference type="SAM" id="MobiDB-lite"/>
    </source>
</evidence>
<name>A0AAN8USF0_9MAGN</name>
<dbReference type="SMART" id="SM00848">
    <property type="entry name" value="Inhibitor_I29"/>
    <property type="match status" value="1"/>
</dbReference>
<organism evidence="4 5">
    <name type="scientific">Dillenia turbinata</name>
    <dbReference type="NCBI Taxonomy" id="194707"/>
    <lineage>
        <taxon>Eukaryota</taxon>
        <taxon>Viridiplantae</taxon>
        <taxon>Streptophyta</taxon>
        <taxon>Embryophyta</taxon>
        <taxon>Tracheophyta</taxon>
        <taxon>Spermatophyta</taxon>
        <taxon>Magnoliopsida</taxon>
        <taxon>eudicotyledons</taxon>
        <taxon>Gunneridae</taxon>
        <taxon>Pentapetalae</taxon>
        <taxon>Dilleniales</taxon>
        <taxon>Dilleniaceae</taxon>
        <taxon>Dillenia</taxon>
    </lineage>
</organism>
<sequence>MELGKVVLVAVSLALVLGVAESFDFCEEDLATEESLWDLYERWRSHHTVTRDLQEKHKRFNVFKANVHHVHKVNKMDRPYKLRLNKFADMTNLEFRSSFAGSNDLEMGRPSSDATGFARQEYGPQ</sequence>
<evidence type="ECO:0000313" key="4">
    <source>
        <dbReference type="EMBL" id="KAK6922313.1"/>
    </source>
</evidence>
<dbReference type="Pfam" id="PF08246">
    <property type="entry name" value="Inhibitor_I29"/>
    <property type="match status" value="1"/>
</dbReference>
<feature type="region of interest" description="Disordered" evidence="1">
    <location>
        <begin position="101"/>
        <end position="125"/>
    </location>
</feature>
<keyword evidence="2" id="KW-0732">Signal</keyword>
<proteinExistence type="predicted"/>
<feature type="chain" id="PRO_5042960575" evidence="2">
    <location>
        <begin position="23"/>
        <end position="125"/>
    </location>
</feature>
<dbReference type="Gene3D" id="1.10.287.2250">
    <property type="match status" value="1"/>
</dbReference>
<evidence type="ECO:0000313" key="5">
    <source>
        <dbReference type="Proteomes" id="UP001370490"/>
    </source>
</evidence>
<evidence type="ECO:0000256" key="2">
    <source>
        <dbReference type="SAM" id="SignalP"/>
    </source>
</evidence>
<evidence type="ECO:0000259" key="3">
    <source>
        <dbReference type="SMART" id="SM00848"/>
    </source>
</evidence>